<dbReference type="InterPro" id="IPR001932">
    <property type="entry name" value="PPM-type_phosphatase-like_dom"/>
</dbReference>
<evidence type="ECO:0000259" key="1">
    <source>
        <dbReference type="PROSITE" id="PS51746"/>
    </source>
</evidence>
<feature type="domain" description="PPM-type phosphatase" evidence="1">
    <location>
        <begin position="104"/>
        <end position="293"/>
    </location>
</feature>
<dbReference type="PROSITE" id="PS51746">
    <property type="entry name" value="PPM_2"/>
    <property type="match status" value="1"/>
</dbReference>
<protein>
    <recommendedName>
        <fullName evidence="1">PPM-type phosphatase domain-containing protein</fullName>
    </recommendedName>
</protein>
<dbReference type="SUPFAM" id="SSF81606">
    <property type="entry name" value="PP2C-like"/>
    <property type="match status" value="1"/>
</dbReference>
<reference evidence="2" key="1">
    <citation type="submission" date="2019-03" db="EMBL/GenBank/DDBJ databases">
        <authorList>
            <person name="Mank J."/>
            <person name="Almeida P."/>
        </authorList>
    </citation>
    <scope>NUCLEOTIDE SEQUENCE</scope>
    <source>
        <strain evidence="2">78183</strain>
    </source>
</reference>
<dbReference type="Gene3D" id="3.30.200.20">
    <property type="entry name" value="Phosphorylase Kinase, domain 1"/>
    <property type="match status" value="1"/>
</dbReference>
<organism evidence="2">
    <name type="scientific">Salix viminalis</name>
    <name type="common">Common osier</name>
    <name type="synonym">Basket willow</name>
    <dbReference type="NCBI Taxonomy" id="40686"/>
    <lineage>
        <taxon>Eukaryota</taxon>
        <taxon>Viridiplantae</taxon>
        <taxon>Streptophyta</taxon>
        <taxon>Embryophyta</taxon>
        <taxon>Tracheophyta</taxon>
        <taxon>Spermatophyta</taxon>
        <taxon>Magnoliopsida</taxon>
        <taxon>eudicotyledons</taxon>
        <taxon>Gunneridae</taxon>
        <taxon>Pentapetalae</taxon>
        <taxon>rosids</taxon>
        <taxon>fabids</taxon>
        <taxon>Malpighiales</taxon>
        <taxon>Salicaceae</taxon>
        <taxon>Saliceae</taxon>
        <taxon>Salix</taxon>
    </lineage>
</organism>
<gene>
    <name evidence="2" type="ORF">SVIM_LOCUS130348</name>
</gene>
<name>A0A6N2KX44_SALVM</name>
<sequence>MKENVVSDLVCWGGDIQSSWIRDWGIDVLYILQLVILNARSIDEHVQREIMNHRSLKHPNIIRFKEHQLKPFRTRSAGNTVMGIYLSSPKTEKFSEEGGNCRLRYGLSSVLGWRATMEDAHVFMMAMESDFIVFLADLWLCPYMNKVKTCFKFVLLMMIVRKEPMQLNSTCSELRLSGVRLSVMECVSSKVVAKFCSKFLHQQVLKNEAYAAGDIGTSVQKAFFRMDEMMRGQRSWRELAALGDKINKFTGMIEGLISSPSPHSDFSGPTCGCTACVVIIRNNQLIVANGGDF</sequence>
<dbReference type="Pfam" id="PF00481">
    <property type="entry name" value="PP2C"/>
    <property type="match status" value="1"/>
</dbReference>
<dbReference type="AlphaFoldDB" id="A0A6N2KX44"/>
<dbReference type="Gene3D" id="3.60.40.10">
    <property type="entry name" value="PPM-type phosphatase domain"/>
    <property type="match status" value="1"/>
</dbReference>
<accession>A0A6N2KX44</accession>
<evidence type="ECO:0000313" key="2">
    <source>
        <dbReference type="EMBL" id="VFU31380.1"/>
    </source>
</evidence>
<dbReference type="EMBL" id="CAADRP010000702">
    <property type="protein sequence ID" value="VFU31380.1"/>
    <property type="molecule type" value="Genomic_DNA"/>
</dbReference>
<proteinExistence type="predicted"/>
<dbReference type="InterPro" id="IPR036457">
    <property type="entry name" value="PPM-type-like_dom_sf"/>
</dbReference>